<dbReference type="InParanoid" id="G3J350"/>
<dbReference type="KEGG" id="cmt:CCM_01087"/>
<dbReference type="Pfam" id="PF07103">
    <property type="entry name" value="DUF1365"/>
    <property type="match status" value="1"/>
</dbReference>
<dbReference type="OMA" id="DVWMKDF"/>
<sequence length="671" mass="74268">MTASPSVSRPTKRNHQRSLSLTHFDTPESHLCHSHQPGSPLQPMDSIDDSPLSLAVVHIADLADRFRRHWPQAILVSAAFSLYYALLGRRSHVLLIAAAVAALTSPSTLARHVPSLLGAAVIAACSLVALRLAILTTAHVFLDAPTRSAGSSVFLPSRTTHTRFFPEKHSFAYSYLTVGVRVGLRARNVNGILAVDAPPSARGSWWAWLASPLYEVDAARHLARGPDGGGLRAKLDRFLASQSVDPGDYPHAFLVTAPVFLGYSFNPVSFWYLYSPAKVLSAMILEVNNTFDERRPYLVFRDFDQEAKHIQSTDPTSTDTTPSKIAASFEKDFHVSPFNSRKGSYSLLAKDPLGPGMAAFRGLDVTITLQSSKGHPKLVARLVNQHDAIDVAAMTALRKLRFVCRYFWIGFATFPRIVKEAAALFFRRRLHVWFRPEPRAQSLGRHATSTERRLEAVFRAYLRHRVEQAPEALRVRYVASGITPADAAEHVFASSTAPAMSSTCDVEIRVLTPVFYARFVHYAHDVEGLFNELAESCTVAVDNPDMLPHIFLKKAPPPLLRASGVLEYAAFKVIQVLRRMPAAIKRPMTSAEWSAAPPCKPVDIREFRISPMDAYVLEHGSDSVKRTYRAAVVRLFLADRFFLGSLELLSAVEFVCVAGVAYLLISAFKRS</sequence>
<protein>
    <recommendedName>
        <fullName evidence="4">Cyclopropane-fatty-acyl-phospholipid synthase</fullName>
    </recommendedName>
</protein>
<dbReference type="Proteomes" id="UP000001610">
    <property type="component" value="Unassembled WGS sequence"/>
</dbReference>
<dbReference type="RefSeq" id="XP_006666308.1">
    <property type="nucleotide sequence ID" value="XM_006666245.1"/>
</dbReference>
<dbReference type="HOGENOM" id="CLU_020424_1_1_1"/>
<keyword evidence="1" id="KW-0812">Transmembrane</keyword>
<keyword evidence="1" id="KW-1133">Transmembrane helix</keyword>
<dbReference type="OrthoDB" id="3340520at2759"/>
<organism evidence="2 3">
    <name type="scientific">Cordyceps militaris (strain CM01)</name>
    <name type="common">Caterpillar fungus</name>
    <dbReference type="NCBI Taxonomy" id="983644"/>
    <lineage>
        <taxon>Eukaryota</taxon>
        <taxon>Fungi</taxon>
        <taxon>Dikarya</taxon>
        <taxon>Ascomycota</taxon>
        <taxon>Pezizomycotina</taxon>
        <taxon>Sordariomycetes</taxon>
        <taxon>Hypocreomycetidae</taxon>
        <taxon>Hypocreales</taxon>
        <taxon>Cordycipitaceae</taxon>
        <taxon>Cordyceps</taxon>
    </lineage>
</organism>
<name>G3J350_CORMM</name>
<keyword evidence="1" id="KW-0472">Membrane</keyword>
<dbReference type="eggNOG" id="ENOG502RGVU">
    <property type="taxonomic scope" value="Eukaryota"/>
</dbReference>
<dbReference type="GeneID" id="18163120"/>
<dbReference type="AlphaFoldDB" id="G3J350"/>
<evidence type="ECO:0008006" key="4">
    <source>
        <dbReference type="Google" id="ProtNLM"/>
    </source>
</evidence>
<accession>G3J350</accession>
<evidence type="ECO:0000256" key="1">
    <source>
        <dbReference type="SAM" id="Phobius"/>
    </source>
</evidence>
<gene>
    <name evidence="2" type="ORF">CCM_01087</name>
</gene>
<proteinExistence type="predicted"/>
<dbReference type="PANTHER" id="PTHR33973:SF4">
    <property type="entry name" value="OS07G0153300 PROTEIN"/>
    <property type="match status" value="1"/>
</dbReference>
<keyword evidence="3" id="KW-1185">Reference proteome</keyword>
<feature type="transmembrane region" description="Helical" evidence="1">
    <location>
        <begin position="641"/>
        <end position="665"/>
    </location>
</feature>
<dbReference type="VEuPathDB" id="FungiDB:CCM_01087"/>
<dbReference type="EMBL" id="JH126399">
    <property type="protein sequence ID" value="EGX96431.1"/>
    <property type="molecule type" value="Genomic_DNA"/>
</dbReference>
<evidence type="ECO:0000313" key="3">
    <source>
        <dbReference type="Proteomes" id="UP000001610"/>
    </source>
</evidence>
<dbReference type="InterPro" id="IPR010775">
    <property type="entry name" value="DUF1365"/>
</dbReference>
<reference evidence="2 3" key="1">
    <citation type="journal article" date="2011" name="Genome Biol.">
        <title>Genome sequence of the insect pathogenic fungus Cordyceps militaris, a valued traditional Chinese medicine.</title>
        <authorList>
            <person name="Zheng P."/>
            <person name="Xia Y."/>
            <person name="Xiao G."/>
            <person name="Xiong C."/>
            <person name="Hu X."/>
            <person name="Zhang S."/>
            <person name="Zheng H."/>
            <person name="Huang Y."/>
            <person name="Zhou Y."/>
            <person name="Wang S."/>
            <person name="Zhao G.P."/>
            <person name="Liu X."/>
            <person name="St Leger R.J."/>
            <person name="Wang C."/>
        </authorList>
    </citation>
    <scope>NUCLEOTIDE SEQUENCE [LARGE SCALE GENOMIC DNA]</scope>
    <source>
        <strain evidence="2 3">CM01</strain>
    </source>
</reference>
<dbReference type="PANTHER" id="PTHR33973">
    <property type="entry name" value="OS07G0153300 PROTEIN"/>
    <property type="match status" value="1"/>
</dbReference>
<evidence type="ECO:0000313" key="2">
    <source>
        <dbReference type="EMBL" id="EGX96431.1"/>
    </source>
</evidence>